<evidence type="ECO:0000256" key="2">
    <source>
        <dbReference type="ARBA" id="ARBA00011044"/>
    </source>
</evidence>
<name>A0A6A8MEB2_9LACO</name>
<dbReference type="InterPro" id="IPR051399">
    <property type="entry name" value="RNA-guided_DNA_endo/Transpos"/>
</dbReference>
<gene>
    <name evidence="11" type="ORF">FYJ62_05585</name>
</gene>
<sequence>MAIRKRKSDLPEYGVKIRLYPTLVQQAKLRQFFGNDRFLWNQLVSLYQERYKNNKKSKLLTEFDLNNLLPALKNEYPFLKASDSSSFQIVTKNISDAWEAFFAGTRRKPRFHSKHSAKQSYTGKSSGIRIMGKRNMFLPKLRRVRSSKTGVIDGKIKRYTISVDACGRYWLSLIVEKKTAFLPKTGKAAGIDVGLTHLAILSDGRKFDKFSSDYCEKQAEIWQSKSSKRRHLALVKSQQDANRKALGAKSLSDYRNWQKANVAKNRYMSRITNQRDDYLHKISDQLVKEYDVIVIEDLKIKNMTKNHHRARSILRQSWGRFRDMLEYKCKKYGKILIKVNPAYTSRICSKCGKDTGKKPLSVREWDCPFCKAHHDRDINASINILLKGLAQL</sequence>
<keyword evidence="5" id="KW-0862">Zinc</keyword>
<comment type="caution">
    <text evidence="11">The sequence shown here is derived from an EMBL/GenBank/DDBJ whole genome shotgun (WGS) entry which is preliminary data.</text>
</comment>
<evidence type="ECO:0000313" key="12">
    <source>
        <dbReference type="Proteomes" id="UP000438120"/>
    </source>
</evidence>
<dbReference type="InterPro" id="IPR001959">
    <property type="entry name" value="Transposase"/>
</dbReference>
<evidence type="ECO:0000256" key="5">
    <source>
        <dbReference type="ARBA" id="ARBA00022833"/>
    </source>
</evidence>
<dbReference type="GO" id="GO:0003677">
    <property type="term" value="F:DNA binding"/>
    <property type="evidence" value="ECO:0007669"/>
    <property type="project" value="UniProtKB-KW"/>
</dbReference>
<dbReference type="Pfam" id="PF01385">
    <property type="entry name" value="OrfB_IS605"/>
    <property type="match status" value="1"/>
</dbReference>
<reference evidence="11 12" key="1">
    <citation type="submission" date="2019-08" db="EMBL/GenBank/DDBJ databases">
        <title>In-depth cultivation of the pig gut microbiome towards novel bacterial diversity and tailored functional studies.</title>
        <authorList>
            <person name="Wylensek D."/>
            <person name="Hitch T.C.A."/>
            <person name="Clavel T."/>
        </authorList>
    </citation>
    <scope>NUCLEOTIDE SEQUENCE [LARGE SCALE GENOMIC DNA]</scope>
    <source>
        <strain evidence="11 12">Bifido-178-WT-2B</strain>
    </source>
</reference>
<dbReference type="GO" id="GO:0046872">
    <property type="term" value="F:metal ion binding"/>
    <property type="evidence" value="ECO:0007669"/>
    <property type="project" value="UniProtKB-KW"/>
</dbReference>
<evidence type="ECO:0000256" key="1">
    <source>
        <dbReference type="ARBA" id="ARBA00008761"/>
    </source>
</evidence>
<feature type="domain" description="Probable transposase IS891/IS1136/IS1341" evidence="8">
    <location>
        <begin position="181"/>
        <end position="306"/>
    </location>
</feature>
<evidence type="ECO:0000256" key="6">
    <source>
        <dbReference type="ARBA" id="ARBA00023125"/>
    </source>
</evidence>
<dbReference type="GO" id="GO:0032196">
    <property type="term" value="P:transposition"/>
    <property type="evidence" value="ECO:0007669"/>
    <property type="project" value="UniProtKB-KW"/>
</dbReference>
<evidence type="ECO:0000313" key="11">
    <source>
        <dbReference type="EMBL" id="MST87120.1"/>
    </source>
</evidence>
<evidence type="ECO:0000256" key="4">
    <source>
        <dbReference type="ARBA" id="ARBA00022723"/>
    </source>
</evidence>
<evidence type="ECO:0000256" key="7">
    <source>
        <dbReference type="ARBA" id="ARBA00023172"/>
    </source>
</evidence>
<evidence type="ECO:0000256" key="3">
    <source>
        <dbReference type="ARBA" id="ARBA00022578"/>
    </source>
</evidence>
<dbReference type="GO" id="GO:0006310">
    <property type="term" value="P:DNA recombination"/>
    <property type="evidence" value="ECO:0007669"/>
    <property type="project" value="UniProtKB-KW"/>
</dbReference>
<dbReference type="PANTHER" id="PTHR30405">
    <property type="entry name" value="TRANSPOSASE"/>
    <property type="match status" value="1"/>
</dbReference>
<evidence type="ECO:0000259" key="9">
    <source>
        <dbReference type="Pfam" id="PF07282"/>
    </source>
</evidence>
<protein>
    <submittedName>
        <fullName evidence="11">IS200/IS605 family element transposase accessory protein TnpB</fullName>
    </submittedName>
</protein>
<comment type="similarity">
    <text evidence="1">In the C-terminal section; belongs to the transposase 35 family.</text>
</comment>
<keyword evidence="12" id="KW-1185">Reference proteome</keyword>
<organism evidence="11 12">
    <name type="scientific">Lactobacillus porci</name>
    <dbReference type="NCBI Taxonomy" id="2012477"/>
    <lineage>
        <taxon>Bacteria</taxon>
        <taxon>Bacillati</taxon>
        <taxon>Bacillota</taxon>
        <taxon>Bacilli</taxon>
        <taxon>Lactobacillales</taxon>
        <taxon>Lactobacillaceae</taxon>
        <taxon>Lactobacillus</taxon>
    </lineage>
</organism>
<keyword evidence="7" id="KW-0233">DNA recombination</keyword>
<feature type="domain" description="Cas12f1-like TNB" evidence="9">
    <location>
        <begin position="318"/>
        <end position="384"/>
    </location>
</feature>
<evidence type="ECO:0000259" key="8">
    <source>
        <dbReference type="Pfam" id="PF01385"/>
    </source>
</evidence>
<dbReference type="Pfam" id="PF07282">
    <property type="entry name" value="Cas12f1-like_TNB"/>
    <property type="match status" value="1"/>
</dbReference>
<accession>A0A6A8MEB2</accession>
<feature type="domain" description="Transposase putative helix-turn-helix" evidence="10">
    <location>
        <begin position="14"/>
        <end position="56"/>
    </location>
</feature>
<keyword evidence="4" id="KW-0479">Metal-binding</keyword>
<keyword evidence="6" id="KW-0238">DNA-binding</keyword>
<dbReference type="Pfam" id="PF12323">
    <property type="entry name" value="HTH_OrfB_IS605"/>
    <property type="match status" value="1"/>
</dbReference>
<comment type="similarity">
    <text evidence="2">In the N-terminal section; belongs to the transposase 2 family.</text>
</comment>
<keyword evidence="3" id="KW-0815">Transposition</keyword>
<evidence type="ECO:0000259" key="10">
    <source>
        <dbReference type="Pfam" id="PF12323"/>
    </source>
</evidence>
<dbReference type="OrthoDB" id="56768at2"/>
<dbReference type="NCBIfam" id="TIGR01766">
    <property type="entry name" value="IS200/IS605 family accessory protein TnpB-like domain"/>
    <property type="match status" value="1"/>
</dbReference>
<dbReference type="PANTHER" id="PTHR30405:SF11">
    <property type="entry name" value="RNA-GUIDED DNA ENDONUCLEASE RV2885C-RELATED"/>
    <property type="match status" value="1"/>
</dbReference>
<dbReference type="InterPro" id="IPR021027">
    <property type="entry name" value="Transposase_put_HTH"/>
</dbReference>
<dbReference type="NCBIfam" id="NF040570">
    <property type="entry name" value="guided_TnpB"/>
    <property type="match status" value="1"/>
</dbReference>
<dbReference type="RefSeq" id="WP_154548594.1">
    <property type="nucleotide sequence ID" value="NZ_VUMX01000012.1"/>
</dbReference>
<proteinExistence type="inferred from homology"/>
<dbReference type="InterPro" id="IPR010095">
    <property type="entry name" value="Cas12f1-like_TNB"/>
</dbReference>
<dbReference type="AlphaFoldDB" id="A0A6A8MEB2"/>
<dbReference type="EMBL" id="VUMX01000012">
    <property type="protein sequence ID" value="MST87120.1"/>
    <property type="molecule type" value="Genomic_DNA"/>
</dbReference>
<dbReference type="Proteomes" id="UP000438120">
    <property type="component" value="Unassembled WGS sequence"/>
</dbReference>